<reference evidence="9 10" key="1">
    <citation type="journal article" date="2016" name="Nat. Commun.">
        <title>Thousands of microbial genomes shed light on interconnected biogeochemical processes in an aquifer system.</title>
        <authorList>
            <person name="Anantharaman K."/>
            <person name="Brown C.T."/>
            <person name="Hug L.A."/>
            <person name="Sharon I."/>
            <person name="Castelle C.J."/>
            <person name="Probst A.J."/>
            <person name="Thomas B.C."/>
            <person name="Singh A."/>
            <person name="Wilkins M.J."/>
            <person name="Karaoz U."/>
            <person name="Brodie E.L."/>
            <person name="Williams K.H."/>
            <person name="Hubbard S.S."/>
            <person name="Banfield J.F."/>
        </authorList>
    </citation>
    <scope>NUCLEOTIDE SEQUENCE [LARGE SCALE GENOMIC DNA]</scope>
</reference>
<feature type="transmembrane region" description="Helical" evidence="8">
    <location>
        <begin position="348"/>
        <end position="370"/>
    </location>
</feature>
<dbReference type="AlphaFoldDB" id="A0A1F7SME4"/>
<feature type="transmembrane region" description="Helical" evidence="8">
    <location>
        <begin position="51"/>
        <end position="73"/>
    </location>
</feature>
<evidence type="ECO:0000256" key="5">
    <source>
        <dbReference type="ARBA" id="ARBA00022984"/>
    </source>
</evidence>
<evidence type="ECO:0000256" key="2">
    <source>
        <dbReference type="ARBA" id="ARBA00022475"/>
    </source>
</evidence>
<feature type="transmembrane region" description="Helical" evidence="8">
    <location>
        <begin position="165"/>
        <end position="185"/>
    </location>
</feature>
<dbReference type="Proteomes" id="UP000178082">
    <property type="component" value="Unassembled WGS sequence"/>
</dbReference>
<feature type="transmembrane region" description="Helical" evidence="8">
    <location>
        <begin position="440"/>
        <end position="462"/>
    </location>
</feature>
<dbReference type="STRING" id="1817883.A3G31_02360"/>
<feature type="transmembrane region" description="Helical" evidence="8">
    <location>
        <begin position="231"/>
        <end position="251"/>
    </location>
</feature>
<dbReference type="GO" id="GO:0005886">
    <property type="term" value="C:plasma membrane"/>
    <property type="evidence" value="ECO:0007669"/>
    <property type="project" value="UniProtKB-SubCell"/>
</dbReference>
<evidence type="ECO:0000256" key="6">
    <source>
        <dbReference type="ARBA" id="ARBA00022989"/>
    </source>
</evidence>
<feature type="transmembrane region" description="Helical" evidence="8">
    <location>
        <begin position="468"/>
        <end position="492"/>
    </location>
</feature>
<dbReference type="GO" id="GO:0034204">
    <property type="term" value="P:lipid translocation"/>
    <property type="evidence" value="ECO:0007669"/>
    <property type="project" value="TreeGrafter"/>
</dbReference>
<feature type="transmembrane region" description="Helical" evidence="8">
    <location>
        <begin position="406"/>
        <end position="428"/>
    </location>
</feature>
<feature type="transmembrane region" description="Helical" evidence="8">
    <location>
        <begin position="20"/>
        <end position="45"/>
    </location>
</feature>
<accession>A0A1F7SME4</accession>
<comment type="subcellular location">
    <subcellularLocation>
        <location evidence="1">Cell membrane</location>
        <topology evidence="1">Multi-pass membrane protein</topology>
    </subcellularLocation>
</comment>
<evidence type="ECO:0008006" key="11">
    <source>
        <dbReference type="Google" id="ProtNLM"/>
    </source>
</evidence>
<gene>
    <name evidence="9" type="ORF">A3G31_02360</name>
</gene>
<evidence type="ECO:0000313" key="10">
    <source>
        <dbReference type="Proteomes" id="UP000178082"/>
    </source>
</evidence>
<organism evidence="9 10">
    <name type="scientific">Candidatus Schekmanbacteria bacterium RIFCSPLOWO2_12_FULL_38_15</name>
    <dbReference type="NCBI Taxonomy" id="1817883"/>
    <lineage>
        <taxon>Bacteria</taxon>
        <taxon>Candidatus Schekmaniibacteriota</taxon>
    </lineage>
</organism>
<keyword evidence="4" id="KW-0133">Cell shape</keyword>
<feature type="transmembrane region" description="Helical" evidence="8">
    <location>
        <begin position="93"/>
        <end position="115"/>
    </location>
</feature>
<dbReference type="PANTHER" id="PTHR47019:SF1">
    <property type="entry name" value="LIPID II FLIPPASE MURJ"/>
    <property type="match status" value="1"/>
</dbReference>
<dbReference type="PANTHER" id="PTHR47019">
    <property type="entry name" value="LIPID II FLIPPASE MURJ"/>
    <property type="match status" value="1"/>
</dbReference>
<evidence type="ECO:0000256" key="3">
    <source>
        <dbReference type="ARBA" id="ARBA00022692"/>
    </source>
</evidence>
<evidence type="ECO:0000256" key="1">
    <source>
        <dbReference type="ARBA" id="ARBA00004651"/>
    </source>
</evidence>
<dbReference type="PRINTS" id="PR01806">
    <property type="entry name" value="VIRFACTRMVIN"/>
</dbReference>
<keyword evidence="7 8" id="KW-0472">Membrane</keyword>
<evidence type="ECO:0000256" key="8">
    <source>
        <dbReference type="SAM" id="Phobius"/>
    </source>
</evidence>
<feature type="transmembrane region" description="Helical" evidence="8">
    <location>
        <begin position="266"/>
        <end position="290"/>
    </location>
</feature>
<evidence type="ECO:0000256" key="7">
    <source>
        <dbReference type="ARBA" id="ARBA00023136"/>
    </source>
</evidence>
<keyword evidence="3 8" id="KW-0812">Transmembrane</keyword>
<feature type="transmembrane region" description="Helical" evidence="8">
    <location>
        <begin position="311"/>
        <end position="328"/>
    </location>
</feature>
<evidence type="ECO:0000313" key="9">
    <source>
        <dbReference type="EMBL" id="OGL54943.1"/>
    </source>
</evidence>
<comment type="caution">
    <text evidence="9">The sequence shown here is derived from an EMBL/GenBank/DDBJ whole genome shotgun (WGS) entry which is preliminary data.</text>
</comment>
<keyword evidence="2" id="KW-1003">Cell membrane</keyword>
<feature type="transmembrane region" description="Helical" evidence="8">
    <location>
        <begin position="382"/>
        <end position="400"/>
    </location>
</feature>
<feature type="transmembrane region" description="Helical" evidence="8">
    <location>
        <begin position="135"/>
        <end position="158"/>
    </location>
</feature>
<name>A0A1F7SME4_9BACT</name>
<dbReference type="InterPro" id="IPR004268">
    <property type="entry name" value="MurJ"/>
</dbReference>
<dbReference type="GO" id="GO:0009252">
    <property type="term" value="P:peptidoglycan biosynthetic process"/>
    <property type="evidence" value="ECO:0007669"/>
    <property type="project" value="UniProtKB-KW"/>
</dbReference>
<dbReference type="InterPro" id="IPR051050">
    <property type="entry name" value="Lipid_II_flippase_MurJ/MviN"/>
</dbReference>
<dbReference type="GO" id="GO:0015648">
    <property type="term" value="F:lipid-linked peptidoglycan transporter activity"/>
    <property type="evidence" value="ECO:0007669"/>
    <property type="project" value="TreeGrafter"/>
</dbReference>
<sequence>MTIEKLNLDTSKKVVRNTWVASVGSFFASLFGLLCYFCIALFFGAAKETDAFFAANVLFVFFATFLSTLRYSVVPLMADIENKERFFAVFNKIAVSVLSIVIGFSVSVLLLSSYISSFLGVGFDSQTLAKTSYFIKIIAFSGFFQGIGFLCASALGAIGNFSIPAYSYAFGNFLWLCLIFTFRNLLGIDSVAIGMLVSSFFSCLFQLIYLLKIGYKPRFFKNDSEFTFLDIFKTTILGSGIYVTGNLNYAIGQSLSSYFPEGSATLFAYAATGAGFLVSVISNPISLVILSSLSRMKEDKTRFSKTLSLGIRYNIIFIIPLILFLSVFRTPILRLFLSSSLNNKDIEILGNLILGYIILILVYSLNLILFSAFYAVGKEGTLFLIGLFSILVNLFSSFFLKNYFGLTGLAVAQSVYTVFIFIVLLFKLTAHLEKDIFVKYLKGIEWISLFAVLSTVIVYFISQKYFDLNLFLPLFSTMLLSIGLYLILIFIFQRHELKFFLSTFTNREG</sequence>
<evidence type="ECO:0000256" key="4">
    <source>
        <dbReference type="ARBA" id="ARBA00022960"/>
    </source>
</evidence>
<feature type="transmembrane region" description="Helical" evidence="8">
    <location>
        <begin position="191"/>
        <end position="211"/>
    </location>
</feature>
<keyword evidence="6 8" id="KW-1133">Transmembrane helix</keyword>
<proteinExistence type="predicted"/>
<protein>
    <recommendedName>
        <fullName evidence="11">Murein biosynthesis integral membrane protein MurJ</fullName>
    </recommendedName>
</protein>
<keyword evidence="5" id="KW-0573">Peptidoglycan synthesis</keyword>
<dbReference type="Pfam" id="PF03023">
    <property type="entry name" value="MurJ"/>
    <property type="match status" value="1"/>
</dbReference>
<dbReference type="EMBL" id="MGDI01000005">
    <property type="protein sequence ID" value="OGL54943.1"/>
    <property type="molecule type" value="Genomic_DNA"/>
</dbReference>
<dbReference type="GO" id="GO:0008360">
    <property type="term" value="P:regulation of cell shape"/>
    <property type="evidence" value="ECO:0007669"/>
    <property type="project" value="UniProtKB-KW"/>
</dbReference>